<keyword evidence="1" id="KW-0805">Transcription regulation</keyword>
<dbReference type="InterPro" id="IPR036390">
    <property type="entry name" value="WH_DNA-bd_sf"/>
</dbReference>
<reference evidence="5 6" key="1">
    <citation type="journal article" date="2019" name="Microbiol. Resour. Announc.">
        <title>Draft Genome Sequence of Comamonas testosteroni TA441, a Bacterium That Has a Cryptic Phenol Degradation Gene Cluster.</title>
        <authorList>
            <person name="Arai H."/>
            <person name="Ishii M."/>
        </authorList>
    </citation>
    <scope>NUCLEOTIDE SEQUENCE [LARGE SCALE GENOMIC DNA]</scope>
    <source>
        <strain evidence="5 6">TA441</strain>
    </source>
</reference>
<dbReference type="SMART" id="SM00345">
    <property type="entry name" value="HTH_GNTR"/>
    <property type="match status" value="1"/>
</dbReference>
<keyword evidence="2" id="KW-0238">DNA-binding</keyword>
<dbReference type="Gene3D" id="1.20.120.530">
    <property type="entry name" value="GntR ligand-binding domain-like"/>
    <property type="match status" value="1"/>
</dbReference>
<dbReference type="PANTHER" id="PTHR43537:SF24">
    <property type="entry name" value="GLUCONATE OPERON TRANSCRIPTIONAL REPRESSOR"/>
    <property type="match status" value="1"/>
</dbReference>
<dbReference type="InterPro" id="IPR008920">
    <property type="entry name" value="TF_FadR/GntR_C"/>
</dbReference>
<dbReference type="Gene3D" id="1.10.10.10">
    <property type="entry name" value="Winged helix-like DNA-binding domain superfamily/Winged helix DNA-binding domain"/>
    <property type="match status" value="1"/>
</dbReference>
<dbReference type="SUPFAM" id="SSF48008">
    <property type="entry name" value="GntR ligand-binding domain-like"/>
    <property type="match status" value="1"/>
</dbReference>
<protein>
    <submittedName>
        <fullName evidence="5">GntR family transcriptional regulator</fullName>
    </submittedName>
</protein>
<dbReference type="InterPro" id="IPR011711">
    <property type="entry name" value="GntR_C"/>
</dbReference>
<sequence>MEVIETTRTRLVDSLRSAMAKGLLAPGEKLNEREICEEYGVSRTVVRETLRQLEAEGFVTVTPHKGAVVTEMSYSRAMHLFELRGSLESLACQLCAQRATFEQKRALSHAVDAIEQSMRAGELDALVKAKNDFYQVLLEGAGNAELAAMLQLLHARIELLRRYSLSSPGRHAKSILEIREIFNAILAGDSEAARVAGVHHVAQAKAAALPRVFMTELSSATQHGPSKE</sequence>
<dbReference type="SMART" id="SM00895">
    <property type="entry name" value="FCD"/>
    <property type="match status" value="1"/>
</dbReference>
<dbReference type="PRINTS" id="PR00035">
    <property type="entry name" value="HTHGNTR"/>
</dbReference>
<name>A0A5A7MIP5_COMTE</name>
<evidence type="ECO:0000256" key="2">
    <source>
        <dbReference type="ARBA" id="ARBA00023125"/>
    </source>
</evidence>
<dbReference type="InterPro" id="IPR000524">
    <property type="entry name" value="Tscrpt_reg_HTH_GntR"/>
</dbReference>
<evidence type="ECO:0000313" key="6">
    <source>
        <dbReference type="Proteomes" id="UP000323105"/>
    </source>
</evidence>
<dbReference type="CDD" id="cd07377">
    <property type="entry name" value="WHTH_GntR"/>
    <property type="match status" value="1"/>
</dbReference>
<evidence type="ECO:0000313" key="5">
    <source>
        <dbReference type="EMBL" id="GEQ77583.1"/>
    </source>
</evidence>
<dbReference type="InterPro" id="IPR036388">
    <property type="entry name" value="WH-like_DNA-bd_sf"/>
</dbReference>
<evidence type="ECO:0000256" key="3">
    <source>
        <dbReference type="ARBA" id="ARBA00023163"/>
    </source>
</evidence>
<gene>
    <name evidence="5" type="ORF">CTTA_4588</name>
</gene>
<dbReference type="SUPFAM" id="SSF46785">
    <property type="entry name" value="Winged helix' DNA-binding domain"/>
    <property type="match status" value="1"/>
</dbReference>
<dbReference type="Proteomes" id="UP000323105">
    <property type="component" value="Unassembled WGS sequence"/>
</dbReference>
<feature type="domain" description="HTH gntR-type" evidence="4">
    <location>
        <begin position="5"/>
        <end position="72"/>
    </location>
</feature>
<keyword evidence="3" id="KW-0804">Transcription</keyword>
<organism evidence="5 6">
    <name type="scientific">Comamonas testosteroni</name>
    <name type="common">Pseudomonas testosteroni</name>
    <dbReference type="NCBI Taxonomy" id="285"/>
    <lineage>
        <taxon>Bacteria</taxon>
        <taxon>Pseudomonadati</taxon>
        <taxon>Pseudomonadota</taxon>
        <taxon>Betaproteobacteria</taxon>
        <taxon>Burkholderiales</taxon>
        <taxon>Comamonadaceae</taxon>
        <taxon>Comamonas</taxon>
    </lineage>
</organism>
<evidence type="ECO:0000259" key="4">
    <source>
        <dbReference type="PROSITE" id="PS50949"/>
    </source>
</evidence>
<dbReference type="EMBL" id="BKBW01000014">
    <property type="protein sequence ID" value="GEQ77583.1"/>
    <property type="molecule type" value="Genomic_DNA"/>
</dbReference>
<comment type="caution">
    <text evidence="5">The sequence shown here is derived from an EMBL/GenBank/DDBJ whole genome shotgun (WGS) entry which is preliminary data.</text>
</comment>
<dbReference type="GO" id="GO:0003700">
    <property type="term" value="F:DNA-binding transcription factor activity"/>
    <property type="evidence" value="ECO:0007669"/>
    <property type="project" value="InterPro"/>
</dbReference>
<evidence type="ECO:0000256" key="1">
    <source>
        <dbReference type="ARBA" id="ARBA00023015"/>
    </source>
</evidence>
<dbReference type="Pfam" id="PF00392">
    <property type="entry name" value="GntR"/>
    <property type="match status" value="1"/>
</dbReference>
<dbReference type="AlphaFoldDB" id="A0A5A7MIP5"/>
<accession>A0A5A7MIP5</accession>
<dbReference type="Pfam" id="PF07729">
    <property type="entry name" value="FCD"/>
    <property type="match status" value="1"/>
</dbReference>
<dbReference type="PANTHER" id="PTHR43537">
    <property type="entry name" value="TRANSCRIPTIONAL REGULATOR, GNTR FAMILY"/>
    <property type="match status" value="1"/>
</dbReference>
<proteinExistence type="predicted"/>
<dbReference type="PROSITE" id="PS50949">
    <property type="entry name" value="HTH_GNTR"/>
    <property type="match status" value="1"/>
</dbReference>
<dbReference type="GO" id="GO:0003677">
    <property type="term" value="F:DNA binding"/>
    <property type="evidence" value="ECO:0007669"/>
    <property type="project" value="UniProtKB-KW"/>
</dbReference>